<comment type="caution">
    <text evidence="2">The sequence shown here is derived from an EMBL/GenBank/DDBJ whole genome shotgun (WGS) entry which is preliminary data.</text>
</comment>
<dbReference type="PANTHER" id="PTHR46137">
    <property type="entry name" value="OS05G0310600 PROTEIN"/>
    <property type="match status" value="1"/>
</dbReference>
<evidence type="ECO:0000313" key="2">
    <source>
        <dbReference type="EMBL" id="KAG0519649.1"/>
    </source>
</evidence>
<dbReference type="Proteomes" id="UP000807115">
    <property type="component" value="Chromosome 8"/>
</dbReference>
<reference evidence="2" key="2">
    <citation type="submission" date="2020-10" db="EMBL/GenBank/DDBJ databases">
        <authorList>
            <person name="Cooper E.A."/>
            <person name="Brenton Z.W."/>
            <person name="Flinn B.S."/>
            <person name="Jenkins J."/>
            <person name="Shu S."/>
            <person name="Flowers D."/>
            <person name="Luo F."/>
            <person name="Wang Y."/>
            <person name="Xia P."/>
            <person name="Barry K."/>
            <person name="Daum C."/>
            <person name="Lipzen A."/>
            <person name="Yoshinaga Y."/>
            <person name="Schmutz J."/>
            <person name="Saski C."/>
            <person name="Vermerris W."/>
            <person name="Kresovich S."/>
        </authorList>
    </citation>
    <scope>NUCLEOTIDE SEQUENCE</scope>
</reference>
<accession>A0A921QCS2</accession>
<dbReference type="AlphaFoldDB" id="A0A921QCS2"/>
<dbReference type="EMBL" id="CM027687">
    <property type="protein sequence ID" value="KAG0519649.1"/>
    <property type="molecule type" value="Genomic_DNA"/>
</dbReference>
<dbReference type="Gene3D" id="3.90.1720.10">
    <property type="entry name" value="endopeptidase domain like (from Nostoc punctiforme)"/>
    <property type="match status" value="1"/>
</dbReference>
<feature type="domain" description="LRAT" evidence="1">
    <location>
        <begin position="26"/>
        <end position="161"/>
    </location>
</feature>
<name>A0A921QCS2_SORBI</name>
<organism evidence="2 3">
    <name type="scientific">Sorghum bicolor</name>
    <name type="common">Sorghum</name>
    <name type="synonym">Sorghum vulgare</name>
    <dbReference type="NCBI Taxonomy" id="4558"/>
    <lineage>
        <taxon>Eukaryota</taxon>
        <taxon>Viridiplantae</taxon>
        <taxon>Streptophyta</taxon>
        <taxon>Embryophyta</taxon>
        <taxon>Tracheophyta</taxon>
        <taxon>Spermatophyta</taxon>
        <taxon>Magnoliopsida</taxon>
        <taxon>Liliopsida</taxon>
        <taxon>Poales</taxon>
        <taxon>Poaceae</taxon>
        <taxon>PACMAD clade</taxon>
        <taxon>Panicoideae</taxon>
        <taxon>Andropogonodae</taxon>
        <taxon>Andropogoneae</taxon>
        <taxon>Sorghinae</taxon>
        <taxon>Sorghum</taxon>
    </lineage>
</organism>
<reference evidence="2" key="1">
    <citation type="journal article" date="2019" name="BMC Genomics">
        <title>A new reference genome for Sorghum bicolor reveals high levels of sequence similarity between sweet and grain genotypes: implications for the genetics of sugar metabolism.</title>
        <authorList>
            <person name="Cooper E.A."/>
            <person name="Brenton Z.W."/>
            <person name="Flinn B.S."/>
            <person name="Jenkins J."/>
            <person name="Shu S."/>
            <person name="Flowers D."/>
            <person name="Luo F."/>
            <person name="Wang Y."/>
            <person name="Xia P."/>
            <person name="Barry K."/>
            <person name="Daum C."/>
            <person name="Lipzen A."/>
            <person name="Yoshinaga Y."/>
            <person name="Schmutz J."/>
            <person name="Saski C."/>
            <person name="Vermerris W."/>
            <person name="Kresovich S."/>
        </authorList>
    </citation>
    <scope>NUCLEOTIDE SEQUENCE</scope>
</reference>
<dbReference type="Pfam" id="PF04970">
    <property type="entry name" value="LRAT"/>
    <property type="match status" value="1"/>
</dbReference>
<dbReference type="InterPro" id="IPR007053">
    <property type="entry name" value="LRAT_dom"/>
</dbReference>
<protein>
    <recommendedName>
        <fullName evidence="1">LRAT domain-containing protein</fullName>
    </recommendedName>
</protein>
<sequence>MDRGVTVLSSRVERWQLRRGDHIYAWRKGLAYTYSHHGIYENDEKVIHFTSSLALSSIPPETCSRCREAMRGGGVIICCLNCFLEGNNICLFIYSVPWWFYNLSNIGVQDTCSMEDEDPPETVLHRANNLRVHGFGSYNLALRNCFDFAFYCKTGHPYFSLLEMVVEPSAVSESDLRRAIRRWLF</sequence>
<dbReference type="PROSITE" id="PS51934">
    <property type="entry name" value="LRAT"/>
    <property type="match status" value="1"/>
</dbReference>
<evidence type="ECO:0000313" key="3">
    <source>
        <dbReference type="Proteomes" id="UP000807115"/>
    </source>
</evidence>
<dbReference type="PANTHER" id="PTHR46137:SF11">
    <property type="entry name" value="LRAT DOMAIN-CONTAINING PROTEIN"/>
    <property type="match status" value="1"/>
</dbReference>
<evidence type="ECO:0000259" key="1">
    <source>
        <dbReference type="PROSITE" id="PS51934"/>
    </source>
</evidence>
<gene>
    <name evidence="2" type="ORF">BDA96_08G004900</name>
</gene>
<proteinExistence type="predicted"/>